<dbReference type="OrthoDB" id="10669275at2759"/>
<evidence type="ECO:0000313" key="5">
    <source>
        <dbReference type="Proteomes" id="UP000007014"/>
    </source>
</evidence>
<dbReference type="GeneID" id="16996923"/>
<dbReference type="EMBL" id="AP006500">
    <property type="protein sequence ID" value="BAM82526.1"/>
    <property type="molecule type" value="Genomic_DNA"/>
</dbReference>
<gene>
    <name evidence="4" type="ORF">CYME_CMR316C</name>
</gene>
<feature type="region of interest" description="Disordered" evidence="2">
    <location>
        <begin position="134"/>
        <end position="153"/>
    </location>
</feature>
<dbReference type="RefSeq" id="XP_005538562.1">
    <property type="nucleotide sequence ID" value="XM_005538505.1"/>
</dbReference>
<reference evidence="4 5" key="1">
    <citation type="journal article" date="2004" name="Nature">
        <title>Genome sequence of the ultrasmall unicellular red alga Cyanidioschyzon merolae 10D.</title>
        <authorList>
            <person name="Matsuzaki M."/>
            <person name="Misumi O."/>
            <person name="Shin-i T."/>
            <person name="Maruyama S."/>
            <person name="Takahara M."/>
            <person name="Miyagishima S."/>
            <person name="Mori T."/>
            <person name="Nishida K."/>
            <person name="Yagisawa F."/>
            <person name="Nishida K."/>
            <person name="Yoshida Y."/>
            <person name="Nishimura Y."/>
            <person name="Nakao S."/>
            <person name="Kobayashi T."/>
            <person name="Momoyama Y."/>
            <person name="Higashiyama T."/>
            <person name="Minoda A."/>
            <person name="Sano M."/>
            <person name="Nomoto H."/>
            <person name="Oishi K."/>
            <person name="Hayashi H."/>
            <person name="Ohta F."/>
            <person name="Nishizaka S."/>
            <person name="Haga S."/>
            <person name="Miura S."/>
            <person name="Morishita T."/>
            <person name="Kabeya Y."/>
            <person name="Terasawa K."/>
            <person name="Suzuki Y."/>
            <person name="Ishii Y."/>
            <person name="Asakawa S."/>
            <person name="Takano H."/>
            <person name="Ohta N."/>
            <person name="Kuroiwa H."/>
            <person name="Tanaka K."/>
            <person name="Shimizu N."/>
            <person name="Sugano S."/>
            <person name="Sato N."/>
            <person name="Nozaki H."/>
            <person name="Ogasawara N."/>
            <person name="Kohara Y."/>
            <person name="Kuroiwa T."/>
        </authorList>
    </citation>
    <scope>NUCLEOTIDE SEQUENCE [LARGE SCALE GENOMIC DNA]</scope>
    <source>
        <strain evidence="4 5">10D</strain>
    </source>
</reference>
<proteinExistence type="predicted"/>
<dbReference type="Pfam" id="PF00447">
    <property type="entry name" value="HSF_DNA-bind"/>
    <property type="match status" value="1"/>
</dbReference>
<dbReference type="Gramene" id="CMR316CT">
    <property type="protein sequence ID" value="CMR316CT"/>
    <property type="gene ID" value="CMR316C"/>
</dbReference>
<feature type="domain" description="HSF-type DNA-binding" evidence="3">
    <location>
        <begin position="41"/>
        <end position="130"/>
    </location>
</feature>
<dbReference type="GO" id="GO:0003700">
    <property type="term" value="F:DNA-binding transcription factor activity"/>
    <property type="evidence" value="ECO:0007669"/>
    <property type="project" value="InterPro"/>
</dbReference>
<organism evidence="4 5">
    <name type="scientific">Cyanidioschyzon merolae (strain NIES-3377 / 10D)</name>
    <name type="common">Unicellular red alga</name>
    <dbReference type="NCBI Taxonomy" id="280699"/>
    <lineage>
        <taxon>Eukaryota</taxon>
        <taxon>Rhodophyta</taxon>
        <taxon>Bangiophyceae</taxon>
        <taxon>Cyanidiales</taxon>
        <taxon>Cyanidiaceae</taxon>
        <taxon>Cyanidioschyzon</taxon>
    </lineage>
</organism>
<dbReference type="KEGG" id="cme:CYME_CMR316C"/>
<evidence type="ECO:0000313" key="4">
    <source>
        <dbReference type="EMBL" id="BAM82526.1"/>
    </source>
</evidence>
<dbReference type="GO" id="GO:0043565">
    <property type="term" value="F:sequence-specific DNA binding"/>
    <property type="evidence" value="ECO:0007669"/>
    <property type="project" value="InterPro"/>
</dbReference>
<reference evidence="4 5" key="2">
    <citation type="journal article" date="2007" name="BMC Biol.">
        <title>A 100%-complete sequence reveals unusually simple genomic features in the hot-spring red alga Cyanidioschyzon merolae.</title>
        <authorList>
            <person name="Nozaki H."/>
            <person name="Takano H."/>
            <person name="Misumi O."/>
            <person name="Terasawa K."/>
            <person name="Matsuzaki M."/>
            <person name="Maruyama S."/>
            <person name="Nishida K."/>
            <person name="Yagisawa F."/>
            <person name="Yoshida Y."/>
            <person name="Fujiwara T."/>
            <person name="Takio S."/>
            <person name="Tamura K."/>
            <person name="Chung S.J."/>
            <person name="Nakamura S."/>
            <person name="Kuroiwa H."/>
            <person name="Tanaka K."/>
            <person name="Sato N."/>
            <person name="Kuroiwa T."/>
        </authorList>
    </citation>
    <scope>NUCLEOTIDE SEQUENCE [LARGE SCALE GENOMIC DNA]</scope>
    <source>
        <strain evidence="4 5">10D</strain>
    </source>
</reference>
<evidence type="ECO:0000256" key="2">
    <source>
        <dbReference type="SAM" id="MobiDB-lite"/>
    </source>
</evidence>
<keyword evidence="5" id="KW-1185">Reference proteome</keyword>
<accession>M1UWE4</accession>
<name>M1UWE4_CYAM1</name>
<protein>
    <recommendedName>
        <fullName evidence="3">HSF-type DNA-binding domain-containing protein</fullName>
    </recommendedName>
</protein>
<evidence type="ECO:0000259" key="3">
    <source>
        <dbReference type="Pfam" id="PF00447"/>
    </source>
</evidence>
<dbReference type="Gene3D" id="1.10.10.10">
    <property type="entry name" value="Winged helix-like DNA-binding domain superfamily/Winged helix DNA-binding domain"/>
    <property type="match status" value="1"/>
</dbReference>
<sequence>MSRTANVPVGSGSNNQHCENALSRVQWRTRNGSRATRVPAFILGLARVLSTDPAPRTVDWAADGQRILVLDRDRFTERYVRPGGALRVSSWASFLRVMTYFEFARLLDTEEHDIICFKHATITRTFMEQLAASSTDRPSCDNMPKSRCSREARSSSIRAAPSTLIVQEPIEALNANVIPAAADSNVLHASRLSGALSIERKRVRRSTSPRPLETYDTVNEHVNAPVIHVDPNDYPRALNPLTEPNHWELRNDGGEDDCWSLRTTDADIPPVLATMSDRNGRLLDCGTQTTSRCYSNVGSFGEALRLRAWTTSSPPHEHPSSDDMSIYKAHLIQVESCLASIRSELHNIVHAVEWLREHHANICSFMHAPGQSSSKSA</sequence>
<dbReference type="InterPro" id="IPR036388">
    <property type="entry name" value="WH-like_DNA-bd_sf"/>
</dbReference>
<dbReference type="AlphaFoldDB" id="M1UWE4"/>
<evidence type="ECO:0000256" key="1">
    <source>
        <dbReference type="ARBA" id="ARBA00023125"/>
    </source>
</evidence>
<dbReference type="HOGENOM" id="CLU_734385_0_0_1"/>
<dbReference type="InterPro" id="IPR000232">
    <property type="entry name" value="HSF_DNA-bd"/>
</dbReference>
<keyword evidence="1" id="KW-0238">DNA-binding</keyword>
<dbReference type="Proteomes" id="UP000007014">
    <property type="component" value="Chromosome 18"/>
</dbReference>